<accession>A0A6I3IYA6</accession>
<protein>
    <submittedName>
        <fullName evidence="1">Phage holin family protein</fullName>
    </submittedName>
</protein>
<dbReference type="EMBL" id="WLCI01000003">
    <property type="protein sequence ID" value="MTB94057.1"/>
    <property type="molecule type" value="Genomic_DNA"/>
</dbReference>
<dbReference type="AlphaFoldDB" id="A0A6I3IYA6"/>
<gene>
    <name evidence="1" type="ORF">GGQ22_03080</name>
</gene>
<dbReference type="Proteomes" id="UP000433406">
    <property type="component" value="Unassembled WGS sequence"/>
</dbReference>
<keyword evidence="2" id="KW-1185">Reference proteome</keyword>
<dbReference type="Pfam" id="PF07332">
    <property type="entry name" value="Phage_holin_3_6"/>
    <property type="match status" value="1"/>
</dbReference>
<organism evidence="1 2">
    <name type="scientific">Nocardioides marmotae</name>
    <dbReference type="NCBI Taxonomy" id="2663857"/>
    <lineage>
        <taxon>Bacteria</taxon>
        <taxon>Bacillati</taxon>
        <taxon>Actinomycetota</taxon>
        <taxon>Actinomycetes</taxon>
        <taxon>Propionibacteriales</taxon>
        <taxon>Nocardioidaceae</taxon>
        <taxon>Nocardioides</taxon>
    </lineage>
</organism>
<evidence type="ECO:0000313" key="1">
    <source>
        <dbReference type="EMBL" id="MTB94057.1"/>
    </source>
</evidence>
<proteinExistence type="predicted"/>
<dbReference type="InterPro" id="IPR009937">
    <property type="entry name" value="Phage_holin_3_6"/>
</dbReference>
<comment type="caution">
    <text evidence="1">The sequence shown here is derived from an EMBL/GenBank/DDBJ whole genome shotgun (WGS) entry which is preliminary data.</text>
</comment>
<name>A0A6I3IYA6_9ACTN</name>
<sequence length="142" mass="15060">MGQPSGATPTRAPGQAADDRSLGEIVSAVTTDLSTLIKQEMDLAKVEMKEEFAKAGKGAGLLGGAGLAGYFTIFFLSWTLLFLLDNWMPIEVAALIITGVWAVVAAVLALTGRKALKESNPQLPKTQQTLKEDAAWARAQKS</sequence>
<reference evidence="1 2" key="1">
    <citation type="submission" date="2019-10" db="EMBL/GenBank/DDBJ databases">
        <title>Nocardioides novel species isolated from the excrement of Marmot.</title>
        <authorList>
            <person name="Zhang G."/>
        </authorList>
    </citation>
    <scope>NUCLEOTIDE SEQUENCE [LARGE SCALE GENOMIC DNA]</scope>
    <source>
        <strain evidence="2">zg-579</strain>
    </source>
</reference>
<evidence type="ECO:0000313" key="2">
    <source>
        <dbReference type="Proteomes" id="UP000433406"/>
    </source>
</evidence>